<reference evidence="1" key="1">
    <citation type="journal article" date="2014" name="Int. J. Syst. Evol. Microbiol.">
        <title>Complete genome sequence of Corynebacterium casei LMG S-19264T (=DSM 44701T), isolated from a smear-ripened cheese.</title>
        <authorList>
            <consortium name="US DOE Joint Genome Institute (JGI-PGF)"/>
            <person name="Walter F."/>
            <person name="Albersmeier A."/>
            <person name="Kalinowski J."/>
            <person name="Ruckert C."/>
        </authorList>
    </citation>
    <scope>NUCLEOTIDE SEQUENCE</scope>
    <source>
        <strain evidence="1">KCTC 12711</strain>
    </source>
</reference>
<keyword evidence="2" id="KW-1185">Reference proteome</keyword>
<evidence type="ECO:0000313" key="1">
    <source>
        <dbReference type="EMBL" id="GHA14466.1"/>
    </source>
</evidence>
<dbReference type="RefSeq" id="WP_229794280.1">
    <property type="nucleotide sequence ID" value="NZ_BMXA01000004.1"/>
</dbReference>
<protein>
    <recommendedName>
        <fullName evidence="3">DUF1501 domain-containing protein</fullName>
    </recommendedName>
</protein>
<proteinExistence type="predicted"/>
<dbReference type="Proteomes" id="UP000614811">
    <property type="component" value="Unassembled WGS sequence"/>
</dbReference>
<dbReference type="InterPro" id="IPR010869">
    <property type="entry name" value="DUF1501"/>
</dbReference>
<name>A0A918VPE4_9GAMM</name>
<dbReference type="EMBL" id="BMXA01000004">
    <property type="protein sequence ID" value="GHA14466.1"/>
    <property type="molecule type" value="Genomic_DNA"/>
</dbReference>
<comment type="caution">
    <text evidence="1">The sequence shown here is derived from an EMBL/GenBank/DDBJ whole genome shotgun (WGS) entry which is preliminary data.</text>
</comment>
<evidence type="ECO:0000313" key="2">
    <source>
        <dbReference type="Proteomes" id="UP000614811"/>
    </source>
</evidence>
<sequence>MNRRQFLQSAFYSGLIYGTGALPTLVNEARAGFEPLQNRLLVNLFLDGGPDMRHLIVPAFDSNPNSFGYQYWSNRWRAHDVANNATAWQQRWNDDYYPITVGGNNWNGQQNPGGLNTGTTFGIWRHAGWLIDMFRAGNVALVCNAVGGTNRAHDLSTLQMHQGNVLSGLNNADRSGWGGRLARSAGGNAISVTNSPRAFCFGPVGDAPNYNPNAIDNRDLIAVQNSREMGLNVQDLTENQIYRPQHRMARALRSYYAGSRTEQVSQAYQKFMDHELKVRQFGELIRERLSDLPEPPLIEALHRAISINGQPVNPDSSNDARRVLRNGYGFGRQIRNLYDVCAANDLLDVRTVSMDYGGWDSHGDQRREANNPDINDPNVYRGIESGFKDIFGGQFAGGVQPFDDTQLHGGFSALWASLNSVDRNKIVLTIAGEFGRQIRDNGDGGTDHGKGNIMFVIGDNVRGGIYGELFPDAEVDKYADTSLRTPDIDPRTSIDPIFSRVCDWVSPNSGSIVFPRMAPGYSGEQAIIESAGMFNSLFI</sequence>
<organism evidence="1 2">
    <name type="scientific">Arenicella chitinivorans</name>
    <dbReference type="NCBI Taxonomy" id="1329800"/>
    <lineage>
        <taxon>Bacteria</taxon>
        <taxon>Pseudomonadati</taxon>
        <taxon>Pseudomonadota</taxon>
        <taxon>Gammaproteobacteria</taxon>
        <taxon>Arenicellales</taxon>
        <taxon>Arenicellaceae</taxon>
        <taxon>Arenicella</taxon>
    </lineage>
</organism>
<reference evidence="1" key="2">
    <citation type="submission" date="2020-09" db="EMBL/GenBank/DDBJ databases">
        <authorList>
            <person name="Sun Q."/>
            <person name="Kim S."/>
        </authorList>
    </citation>
    <scope>NUCLEOTIDE SEQUENCE</scope>
    <source>
        <strain evidence="1">KCTC 12711</strain>
    </source>
</reference>
<dbReference type="AlphaFoldDB" id="A0A918VPE4"/>
<dbReference type="Pfam" id="PF07394">
    <property type="entry name" value="DUF1501"/>
    <property type="match status" value="1"/>
</dbReference>
<accession>A0A918VPE4</accession>
<gene>
    <name evidence="1" type="ORF">GCM10008090_25320</name>
</gene>
<evidence type="ECO:0008006" key="3">
    <source>
        <dbReference type="Google" id="ProtNLM"/>
    </source>
</evidence>